<evidence type="ECO:0000313" key="3">
    <source>
        <dbReference type="EMBL" id="BAU49651.1"/>
    </source>
</evidence>
<dbReference type="PANTHER" id="PTHR46797">
    <property type="entry name" value="HTH-TYPE TRANSCRIPTIONAL REGULATOR"/>
    <property type="match status" value="1"/>
</dbReference>
<organism evidence="3 4">
    <name type="scientific">Sulfurifustis variabilis</name>
    <dbReference type="NCBI Taxonomy" id="1675686"/>
    <lineage>
        <taxon>Bacteria</taxon>
        <taxon>Pseudomonadati</taxon>
        <taxon>Pseudomonadota</taxon>
        <taxon>Gammaproteobacteria</taxon>
        <taxon>Acidiferrobacterales</taxon>
        <taxon>Acidiferrobacteraceae</taxon>
        <taxon>Sulfurifustis</taxon>
    </lineage>
</organism>
<dbReference type="Gene3D" id="1.10.260.40">
    <property type="entry name" value="lambda repressor-like DNA-binding domains"/>
    <property type="match status" value="1"/>
</dbReference>
<dbReference type="GO" id="GO:0003677">
    <property type="term" value="F:DNA binding"/>
    <property type="evidence" value="ECO:0007669"/>
    <property type="project" value="UniProtKB-KW"/>
</dbReference>
<dbReference type="GO" id="GO:0005829">
    <property type="term" value="C:cytosol"/>
    <property type="evidence" value="ECO:0007669"/>
    <property type="project" value="TreeGrafter"/>
</dbReference>
<proteinExistence type="predicted"/>
<dbReference type="InterPro" id="IPR050807">
    <property type="entry name" value="TransReg_Diox_bact_type"/>
</dbReference>
<dbReference type="KEGG" id="sva:SVA_3103"/>
<feature type="domain" description="HTH cro/C1-type" evidence="2">
    <location>
        <begin position="11"/>
        <end position="66"/>
    </location>
</feature>
<dbReference type="InterPro" id="IPR001387">
    <property type="entry name" value="Cro/C1-type_HTH"/>
</dbReference>
<dbReference type="Proteomes" id="UP000218899">
    <property type="component" value="Chromosome"/>
</dbReference>
<dbReference type="SUPFAM" id="SSF47413">
    <property type="entry name" value="lambda repressor-like DNA-binding domains"/>
    <property type="match status" value="1"/>
</dbReference>
<evidence type="ECO:0000256" key="1">
    <source>
        <dbReference type="ARBA" id="ARBA00023125"/>
    </source>
</evidence>
<accession>A0A1B4VCR6</accession>
<keyword evidence="1" id="KW-0238">DNA-binding</keyword>
<dbReference type="SMART" id="SM00530">
    <property type="entry name" value="HTH_XRE"/>
    <property type="match status" value="1"/>
</dbReference>
<dbReference type="Pfam" id="PF01381">
    <property type="entry name" value="HTH_3"/>
    <property type="match status" value="1"/>
</dbReference>
<dbReference type="GO" id="GO:0003700">
    <property type="term" value="F:DNA-binding transcription factor activity"/>
    <property type="evidence" value="ECO:0007669"/>
    <property type="project" value="TreeGrafter"/>
</dbReference>
<dbReference type="RefSeq" id="WP_096462032.1">
    <property type="nucleotide sequence ID" value="NZ_AP014936.1"/>
</dbReference>
<keyword evidence="4" id="KW-1185">Reference proteome</keyword>
<dbReference type="PANTHER" id="PTHR46797:SF1">
    <property type="entry name" value="METHYLPHOSPHONATE SYNTHASE"/>
    <property type="match status" value="1"/>
</dbReference>
<evidence type="ECO:0000313" key="4">
    <source>
        <dbReference type="Proteomes" id="UP000218899"/>
    </source>
</evidence>
<dbReference type="AlphaFoldDB" id="A0A1B4VCR6"/>
<name>A0A1B4VCR6_9GAMM</name>
<protein>
    <submittedName>
        <fullName evidence="3">Transcriptional regulator XRE family</fullName>
    </submittedName>
</protein>
<sequence length="107" mass="12504">MKDKELLGRRIKRLRTRLGLTQDALAEQVHISPKYLSNIERGRENPTLDTLLRLGKSLKVEPWEMFMLEQEGLDSQALRSKVARLLEQTKDEEQLRLIMRVLQAALH</sequence>
<dbReference type="PROSITE" id="PS50943">
    <property type="entry name" value="HTH_CROC1"/>
    <property type="match status" value="1"/>
</dbReference>
<evidence type="ECO:0000259" key="2">
    <source>
        <dbReference type="PROSITE" id="PS50943"/>
    </source>
</evidence>
<dbReference type="InterPro" id="IPR010982">
    <property type="entry name" value="Lambda_DNA-bd_dom_sf"/>
</dbReference>
<dbReference type="EMBL" id="AP014936">
    <property type="protein sequence ID" value="BAU49651.1"/>
    <property type="molecule type" value="Genomic_DNA"/>
</dbReference>
<reference evidence="3 4" key="1">
    <citation type="submission" date="2015-08" db="EMBL/GenBank/DDBJ databases">
        <title>Complete genome sequence of Sulfurifustis variabilis.</title>
        <authorList>
            <person name="Miura A."/>
            <person name="Kojima H."/>
            <person name="Fukui M."/>
        </authorList>
    </citation>
    <scope>NUCLEOTIDE SEQUENCE [LARGE SCALE GENOMIC DNA]</scope>
    <source>
        <strain evidence="4">skN76</strain>
    </source>
</reference>
<dbReference type="OrthoDB" id="9792093at2"/>
<dbReference type="CDD" id="cd00093">
    <property type="entry name" value="HTH_XRE"/>
    <property type="match status" value="1"/>
</dbReference>
<gene>
    <name evidence="3" type="ORF">SVA_3103</name>
</gene>